<dbReference type="AlphaFoldDB" id="A0A9P6GZP4"/>
<proteinExistence type="predicted"/>
<dbReference type="InterPro" id="IPR018289">
    <property type="entry name" value="MULE_transposase_dom"/>
</dbReference>
<dbReference type="OrthoDB" id="6743849at2759"/>
<sequence>MYCCLKDKTEDTYDHLFTKIKEVFKEKDLVFSPSIVQIDFEYAAFNAINSALPPAIRKGCFFHFGQAIWRKVVDLDLKRMYNNDRNFRESIGMITALALIPLAKIDEAWDLIKNSLSNTSRQITDILVYIEDVWLSDNRSLFARGIWSQNDVSRGRTYNYAKGVHSAINSSVNKSHHNFFEIKKILTELHMSNVLEFLRLIGGGDLKERKNICGTRQKNNQPH</sequence>
<evidence type="ECO:0000259" key="1">
    <source>
        <dbReference type="Pfam" id="PF10551"/>
    </source>
</evidence>
<evidence type="ECO:0000313" key="2">
    <source>
        <dbReference type="EMBL" id="KAF9762024.1"/>
    </source>
</evidence>
<gene>
    <name evidence="2" type="ORF">NGRA_2265</name>
</gene>
<dbReference type="Pfam" id="PF10551">
    <property type="entry name" value="MULE"/>
    <property type="match status" value="1"/>
</dbReference>
<name>A0A9P6GZP4_9MICR</name>
<organism evidence="2 3">
    <name type="scientific">Nosema granulosis</name>
    <dbReference type="NCBI Taxonomy" id="83296"/>
    <lineage>
        <taxon>Eukaryota</taxon>
        <taxon>Fungi</taxon>
        <taxon>Fungi incertae sedis</taxon>
        <taxon>Microsporidia</taxon>
        <taxon>Nosematidae</taxon>
        <taxon>Nosema</taxon>
    </lineage>
</organism>
<keyword evidence="3" id="KW-1185">Reference proteome</keyword>
<dbReference type="EMBL" id="SBJO01000222">
    <property type="protein sequence ID" value="KAF9762024.1"/>
    <property type="molecule type" value="Genomic_DNA"/>
</dbReference>
<feature type="domain" description="MULE transposase" evidence="1">
    <location>
        <begin position="5"/>
        <end position="64"/>
    </location>
</feature>
<accession>A0A9P6GZP4</accession>
<evidence type="ECO:0000313" key="3">
    <source>
        <dbReference type="Proteomes" id="UP000740883"/>
    </source>
</evidence>
<protein>
    <recommendedName>
        <fullName evidence="1">MULE transposase domain-containing protein</fullName>
    </recommendedName>
</protein>
<comment type="caution">
    <text evidence="2">The sequence shown here is derived from an EMBL/GenBank/DDBJ whole genome shotgun (WGS) entry which is preliminary data.</text>
</comment>
<dbReference type="Proteomes" id="UP000740883">
    <property type="component" value="Unassembled WGS sequence"/>
</dbReference>
<reference evidence="2 3" key="1">
    <citation type="journal article" date="2020" name="Genome Biol. Evol.">
        <title>Comparative genomics of strictly vertically transmitted, feminizing microsporidia endosymbionts of amphipod crustaceans.</title>
        <authorList>
            <person name="Cormier A."/>
            <person name="Chebbi M.A."/>
            <person name="Giraud I."/>
            <person name="Wattier R."/>
            <person name="Teixeira M."/>
            <person name="Gilbert C."/>
            <person name="Rigaud T."/>
            <person name="Cordaux R."/>
        </authorList>
    </citation>
    <scope>NUCLEOTIDE SEQUENCE [LARGE SCALE GENOMIC DNA]</scope>
    <source>
        <strain evidence="2 3">Ou3-Ou53</strain>
    </source>
</reference>